<organism evidence="3 4">
    <name type="scientific">Paracoccus zhejiangensis</name>
    <dbReference type="NCBI Taxonomy" id="1077935"/>
    <lineage>
        <taxon>Bacteria</taxon>
        <taxon>Pseudomonadati</taxon>
        <taxon>Pseudomonadota</taxon>
        <taxon>Alphaproteobacteria</taxon>
        <taxon>Rhodobacterales</taxon>
        <taxon>Paracoccaceae</taxon>
        <taxon>Paracoccus</taxon>
    </lineage>
</organism>
<evidence type="ECO:0000259" key="2">
    <source>
        <dbReference type="Pfam" id="PF08327"/>
    </source>
</evidence>
<protein>
    <recommendedName>
        <fullName evidence="2">Activator of Hsp90 ATPase homologue 1/2-like C-terminal domain-containing protein</fullName>
    </recommendedName>
</protein>
<gene>
    <name evidence="3" type="ORF">CX676_09510</name>
</gene>
<feature type="domain" description="Activator of Hsp90 ATPase homologue 1/2-like C-terminal" evidence="2">
    <location>
        <begin position="21"/>
        <end position="151"/>
    </location>
</feature>
<reference evidence="3 4" key="1">
    <citation type="journal article" date="2013" name="Antonie Van Leeuwenhoek">
        <title>Paracoccus zhejiangensis sp. nov., isolated from activated sludge in wastewater-treatment system.</title>
        <authorList>
            <person name="Wu Z.G."/>
            <person name="Zhang D.F."/>
            <person name="Liu Y.L."/>
            <person name="Wang F."/>
            <person name="Jiang X."/>
            <person name="Li C."/>
            <person name="Li S.P."/>
            <person name="Hong Q."/>
            <person name="Li W.J."/>
        </authorList>
    </citation>
    <scope>NUCLEOTIDE SEQUENCE [LARGE SCALE GENOMIC DNA]</scope>
    <source>
        <strain evidence="3 4">J6</strain>
    </source>
</reference>
<evidence type="ECO:0000256" key="1">
    <source>
        <dbReference type="ARBA" id="ARBA00006817"/>
    </source>
</evidence>
<dbReference type="EMBL" id="CP025430">
    <property type="protein sequence ID" value="AUH64365.1"/>
    <property type="molecule type" value="Genomic_DNA"/>
</dbReference>
<dbReference type="InterPro" id="IPR013538">
    <property type="entry name" value="ASHA1/2-like_C"/>
</dbReference>
<dbReference type="KEGG" id="pzh:CX676_09510"/>
<dbReference type="AlphaFoldDB" id="A0A2H5EYI5"/>
<dbReference type="Gene3D" id="3.30.530.20">
    <property type="match status" value="1"/>
</dbReference>
<dbReference type="SUPFAM" id="SSF55961">
    <property type="entry name" value="Bet v1-like"/>
    <property type="match status" value="1"/>
</dbReference>
<keyword evidence="4" id="KW-1185">Reference proteome</keyword>
<comment type="similarity">
    <text evidence="1">Belongs to the AHA1 family.</text>
</comment>
<dbReference type="RefSeq" id="WP_101752402.1">
    <property type="nucleotide sequence ID" value="NZ_CP025430.1"/>
</dbReference>
<dbReference type="InterPro" id="IPR023393">
    <property type="entry name" value="START-like_dom_sf"/>
</dbReference>
<evidence type="ECO:0000313" key="4">
    <source>
        <dbReference type="Proteomes" id="UP000234530"/>
    </source>
</evidence>
<name>A0A2H5EYI5_9RHOB</name>
<proteinExistence type="inferred from homology"/>
<dbReference type="Proteomes" id="UP000234530">
    <property type="component" value="Chromosome"/>
</dbReference>
<dbReference type="OrthoDB" id="9800600at2"/>
<accession>A0A2H5EYI5</accession>
<dbReference type="Pfam" id="PF08327">
    <property type="entry name" value="AHSA1"/>
    <property type="match status" value="1"/>
</dbReference>
<sequence length="152" mass="16951">MTKLIARSEGERDVIVTRHFAAPPDKVWHALTDTALMRKWMTSDFGPLKSLTGEATVGGTHHFIWDTDGKDMNMIATYDVLEAPSLIRHREAWPEYGYMESVIETRLSPAPGGTEMRMVITFATSEARAQALEVGMTEGMEATYANMDKLLA</sequence>
<evidence type="ECO:0000313" key="3">
    <source>
        <dbReference type="EMBL" id="AUH64365.1"/>
    </source>
</evidence>